<dbReference type="Proteomes" id="UP001500467">
    <property type="component" value="Unassembled WGS sequence"/>
</dbReference>
<gene>
    <name evidence="3" type="ORF">GCM10009675_08550</name>
</gene>
<dbReference type="Pfam" id="PF13349">
    <property type="entry name" value="DUF4097"/>
    <property type="match status" value="1"/>
</dbReference>
<feature type="compositionally biased region" description="Polar residues" evidence="1">
    <location>
        <begin position="237"/>
        <end position="250"/>
    </location>
</feature>
<reference evidence="3 4" key="1">
    <citation type="journal article" date="2019" name="Int. J. Syst. Evol. Microbiol.">
        <title>The Global Catalogue of Microorganisms (GCM) 10K type strain sequencing project: providing services to taxonomists for standard genome sequencing and annotation.</title>
        <authorList>
            <consortium name="The Broad Institute Genomics Platform"/>
            <consortium name="The Broad Institute Genome Sequencing Center for Infectious Disease"/>
            <person name="Wu L."/>
            <person name="Ma J."/>
        </authorList>
    </citation>
    <scope>NUCLEOTIDE SEQUENCE [LARGE SCALE GENOMIC DNA]</scope>
    <source>
        <strain evidence="3 4">JCM 13022</strain>
    </source>
</reference>
<dbReference type="RefSeq" id="WP_253859505.1">
    <property type="nucleotide sequence ID" value="NZ_BAAALM010000004.1"/>
</dbReference>
<evidence type="ECO:0000256" key="1">
    <source>
        <dbReference type="SAM" id="MobiDB-lite"/>
    </source>
</evidence>
<keyword evidence="4" id="KW-1185">Reference proteome</keyword>
<feature type="domain" description="DUF4097" evidence="2">
    <location>
        <begin position="64"/>
        <end position="241"/>
    </location>
</feature>
<accession>A0ABN1V5U1</accession>
<proteinExistence type="predicted"/>
<name>A0ABN1V5U1_9PSEU</name>
<feature type="region of interest" description="Disordered" evidence="1">
    <location>
        <begin position="222"/>
        <end position="260"/>
    </location>
</feature>
<dbReference type="EMBL" id="BAAALM010000004">
    <property type="protein sequence ID" value="GAA1195845.1"/>
    <property type="molecule type" value="Genomic_DNA"/>
</dbReference>
<protein>
    <submittedName>
        <fullName evidence="3">DUF4097 family beta strand repeat-containing protein</fullName>
    </submittedName>
</protein>
<comment type="caution">
    <text evidence="3">The sequence shown here is derived from an EMBL/GenBank/DDBJ whole genome shotgun (WGS) entry which is preliminary data.</text>
</comment>
<evidence type="ECO:0000313" key="4">
    <source>
        <dbReference type="Proteomes" id="UP001500467"/>
    </source>
</evidence>
<evidence type="ECO:0000313" key="3">
    <source>
        <dbReference type="EMBL" id="GAA1195845.1"/>
    </source>
</evidence>
<sequence length="260" mass="26320">MAAPRIRRPVLAIGGLVFVGAGAAIAFGVFDEETVTHRQSVSGVARIELDKGAGDVTIRAADVEAARVVETKTYRWGDGDPAFEVHDDVLTLPDCGTWCTTTHELVVPRGVAVSGDLGSGELDVRGAESLDVEAGSGGARISDVEGDARVDAGSGHVELANIGGTVTVDAGSGGISGRGLAGPVEAEAGSGEITLDLDRPASVTASTGSGDIALTVPRADYRLEGDSGSGSREIDVATSSGARHTLSLDTGSGDVTVRRR</sequence>
<organism evidence="3 4">
    <name type="scientific">Prauserella alba</name>
    <dbReference type="NCBI Taxonomy" id="176898"/>
    <lineage>
        <taxon>Bacteria</taxon>
        <taxon>Bacillati</taxon>
        <taxon>Actinomycetota</taxon>
        <taxon>Actinomycetes</taxon>
        <taxon>Pseudonocardiales</taxon>
        <taxon>Pseudonocardiaceae</taxon>
        <taxon>Prauserella</taxon>
    </lineage>
</organism>
<dbReference type="InterPro" id="IPR025164">
    <property type="entry name" value="Toastrack_DUF4097"/>
</dbReference>
<evidence type="ECO:0000259" key="2">
    <source>
        <dbReference type="Pfam" id="PF13349"/>
    </source>
</evidence>